<evidence type="ECO:0000256" key="1">
    <source>
        <dbReference type="SAM" id="Phobius"/>
    </source>
</evidence>
<gene>
    <name evidence="2" type="ORF">L1I42_01005</name>
</gene>
<proteinExistence type="predicted"/>
<feature type="transmembrane region" description="Helical" evidence="1">
    <location>
        <begin position="32"/>
        <end position="55"/>
    </location>
</feature>
<sequence>MSKLLGMWIISGSAVAGALVVAVLVTQMLPNMGLGIALAAILGYVLAVPFSLFLVKKVK</sequence>
<evidence type="ECO:0000313" key="2">
    <source>
        <dbReference type="EMBL" id="MCF4097063.1"/>
    </source>
</evidence>
<reference evidence="2 3" key="1">
    <citation type="submission" date="2022-01" db="EMBL/GenBank/DDBJ databases">
        <title>Maritalea mediterranea sp. nov., isolated from marine plastic residues from the Malva-rosa beach (Valencia, Spain).</title>
        <authorList>
            <person name="Vidal-Verdu A."/>
            <person name="Molina-Menor E."/>
            <person name="Pascual J."/>
            <person name="Pereto J."/>
            <person name="Porcar M."/>
        </authorList>
    </citation>
    <scope>NUCLEOTIDE SEQUENCE [LARGE SCALE GENOMIC DNA]</scope>
    <source>
        <strain evidence="2 3">P4.10X</strain>
    </source>
</reference>
<keyword evidence="1" id="KW-0472">Membrane</keyword>
<comment type="caution">
    <text evidence="2">The sequence shown here is derived from an EMBL/GenBank/DDBJ whole genome shotgun (WGS) entry which is preliminary data.</text>
</comment>
<evidence type="ECO:0008006" key="4">
    <source>
        <dbReference type="Google" id="ProtNLM"/>
    </source>
</evidence>
<feature type="transmembrane region" description="Helical" evidence="1">
    <location>
        <begin position="7"/>
        <end position="26"/>
    </location>
</feature>
<accession>A0ABS9E2Q1</accession>
<evidence type="ECO:0000313" key="3">
    <source>
        <dbReference type="Proteomes" id="UP001201217"/>
    </source>
</evidence>
<dbReference type="Proteomes" id="UP001201217">
    <property type="component" value="Unassembled WGS sequence"/>
</dbReference>
<dbReference type="RefSeq" id="WP_236112608.1">
    <property type="nucleotide sequence ID" value="NZ_JAKGTI010000001.1"/>
</dbReference>
<keyword evidence="3" id="KW-1185">Reference proteome</keyword>
<name>A0ABS9E2Q1_9HYPH</name>
<organism evidence="2 3">
    <name type="scientific">Maritalea mediterranea</name>
    <dbReference type="NCBI Taxonomy" id="2909667"/>
    <lineage>
        <taxon>Bacteria</taxon>
        <taxon>Pseudomonadati</taxon>
        <taxon>Pseudomonadota</taxon>
        <taxon>Alphaproteobacteria</taxon>
        <taxon>Hyphomicrobiales</taxon>
        <taxon>Devosiaceae</taxon>
        <taxon>Maritalea</taxon>
    </lineage>
</organism>
<dbReference type="EMBL" id="JAKGTI010000001">
    <property type="protein sequence ID" value="MCF4097063.1"/>
    <property type="molecule type" value="Genomic_DNA"/>
</dbReference>
<keyword evidence="1" id="KW-0812">Transmembrane</keyword>
<keyword evidence="1" id="KW-1133">Transmembrane helix</keyword>
<protein>
    <recommendedName>
        <fullName evidence="4">CTP synthetase</fullName>
    </recommendedName>
</protein>